<feature type="compositionally biased region" description="Basic and acidic residues" evidence="1">
    <location>
        <begin position="34"/>
        <end position="43"/>
    </location>
</feature>
<feature type="compositionally biased region" description="Basic and acidic residues" evidence="1">
    <location>
        <begin position="53"/>
        <end position="75"/>
    </location>
</feature>
<feature type="compositionally biased region" description="Pro residues" evidence="1">
    <location>
        <begin position="83"/>
        <end position="93"/>
    </location>
</feature>
<comment type="caution">
    <text evidence="2">The sequence shown here is derived from an EMBL/GenBank/DDBJ whole genome shotgun (WGS) entry which is preliminary data.</text>
</comment>
<feature type="region of interest" description="Disordered" evidence="1">
    <location>
        <begin position="34"/>
        <end position="93"/>
    </location>
</feature>
<organism evidence="2 3">
    <name type="scientific">Sorangium cellulosum</name>
    <name type="common">Polyangium cellulosum</name>
    <dbReference type="NCBI Taxonomy" id="56"/>
    <lineage>
        <taxon>Bacteria</taxon>
        <taxon>Pseudomonadati</taxon>
        <taxon>Myxococcota</taxon>
        <taxon>Polyangia</taxon>
        <taxon>Polyangiales</taxon>
        <taxon>Polyangiaceae</taxon>
        <taxon>Sorangium</taxon>
    </lineage>
</organism>
<name>A0A150S5S6_SORCE</name>
<dbReference type="AlphaFoldDB" id="A0A150S5S6"/>
<proteinExistence type="predicted"/>
<gene>
    <name evidence="2" type="ORF">BE17_36600</name>
</gene>
<dbReference type="Proteomes" id="UP000075635">
    <property type="component" value="Unassembled WGS sequence"/>
</dbReference>
<dbReference type="EMBL" id="JEMB01001412">
    <property type="protein sequence ID" value="KYF87706.1"/>
    <property type="molecule type" value="Genomic_DNA"/>
</dbReference>
<reference evidence="2 3" key="1">
    <citation type="submission" date="2014-02" db="EMBL/GenBank/DDBJ databases">
        <title>The small core and large imbalanced accessory genome model reveals a collaborative survival strategy of Sorangium cellulosum strains in nature.</title>
        <authorList>
            <person name="Han K."/>
            <person name="Peng R."/>
            <person name="Blom J."/>
            <person name="Li Y.-Z."/>
        </authorList>
    </citation>
    <scope>NUCLEOTIDE SEQUENCE [LARGE SCALE GENOMIC DNA]</scope>
    <source>
        <strain evidence="2 3">So0011-07</strain>
    </source>
</reference>
<evidence type="ECO:0000313" key="2">
    <source>
        <dbReference type="EMBL" id="KYF87706.1"/>
    </source>
</evidence>
<evidence type="ECO:0000313" key="3">
    <source>
        <dbReference type="Proteomes" id="UP000075635"/>
    </source>
</evidence>
<sequence>MNHFINMTCITGVLIASAIGCAATSAEEQRRAVTHQHNADEAAHQGQYGMASDEQRKAEEAHARAVKKAMDEGKPIPRQTRPGDPPPPPPPAY</sequence>
<evidence type="ECO:0000256" key="1">
    <source>
        <dbReference type="SAM" id="MobiDB-lite"/>
    </source>
</evidence>
<accession>A0A150S5S6</accession>
<protein>
    <submittedName>
        <fullName evidence="2">Uncharacterized protein</fullName>
    </submittedName>
</protein>